<evidence type="ECO:0000259" key="6">
    <source>
        <dbReference type="Pfam" id="PF24817"/>
    </source>
</evidence>
<dbReference type="InterPro" id="IPR036322">
    <property type="entry name" value="WD40_repeat_dom_sf"/>
</dbReference>
<feature type="domain" description="WDHD1 first WD40" evidence="6">
    <location>
        <begin position="1"/>
        <end position="219"/>
    </location>
</feature>
<evidence type="ECO:0000256" key="4">
    <source>
        <dbReference type="SAM" id="MobiDB-lite"/>
    </source>
</evidence>
<keyword evidence="1 3" id="KW-0853">WD repeat</keyword>
<dbReference type="OrthoDB" id="427368at2759"/>
<dbReference type="PROSITE" id="PS50294">
    <property type="entry name" value="WD_REPEATS_REGION"/>
    <property type="match status" value="1"/>
</dbReference>
<comment type="caution">
    <text evidence="7">The sequence shown here is derived from an EMBL/GenBank/DDBJ whole genome shotgun (WGS) entry which is preliminary data.</text>
</comment>
<evidence type="ECO:0000256" key="1">
    <source>
        <dbReference type="ARBA" id="ARBA00022574"/>
    </source>
</evidence>
<dbReference type="GO" id="GO:0043596">
    <property type="term" value="C:nuclear replication fork"/>
    <property type="evidence" value="ECO:0007669"/>
    <property type="project" value="TreeGrafter"/>
</dbReference>
<evidence type="ECO:0000313" key="8">
    <source>
        <dbReference type="Proteomes" id="UP000288716"/>
    </source>
</evidence>
<dbReference type="GO" id="GO:0003682">
    <property type="term" value="F:chromatin binding"/>
    <property type="evidence" value="ECO:0007669"/>
    <property type="project" value="TreeGrafter"/>
</dbReference>
<dbReference type="PROSITE" id="PS00678">
    <property type="entry name" value="WD_REPEATS_1"/>
    <property type="match status" value="1"/>
</dbReference>
<dbReference type="InterPro" id="IPR019775">
    <property type="entry name" value="WD40_repeat_CS"/>
</dbReference>
<dbReference type="GO" id="GO:0006261">
    <property type="term" value="P:DNA-templated DNA replication"/>
    <property type="evidence" value="ECO:0007669"/>
    <property type="project" value="TreeGrafter"/>
</dbReference>
<dbReference type="SUPFAM" id="SSF82171">
    <property type="entry name" value="DPP6 N-terminal domain-like"/>
    <property type="match status" value="1"/>
</dbReference>
<feature type="domain" description="WDHD1/CFT4 second beta-propeller" evidence="5">
    <location>
        <begin position="350"/>
        <end position="637"/>
    </location>
</feature>
<feature type="non-terminal residue" evidence="7">
    <location>
        <position position="1"/>
    </location>
</feature>
<proteinExistence type="predicted"/>
<evidence type="ECO:0000256" key="3">
    <source>
        <dbReference type="PROSITE-ProRule" id="PRU00221"/>
    </source>
</evidence>
<dbReference type="Pfam" id="PF24817">
    <property type="entry name" value="WD40_WDHD1_1st"/>
    <property type="match status" value="1"/>
</dbReference>
<dbReference type="GO" id="GO:0003677">
    <property type="term" value="F:DNA binding"/>
    <property type="evidence" value="ECO:0007669"/>
    <property type="project" value="UniProtKB-KW"/>
</dbReference>
<name>A0A443S2D3_9ACAR</name>
<dbReference type="InterPro" id="IPR015943">
    <property type="entry name" value="WD40/YVTN_repeat-like_dom_sf"/>
</dbReference>
<dbReference type="InterPro" id="IPR057646">
    <property type="entry name" value="WD40_WDHD1_1st"/>
</dbReference>
<dbReference type="InterPro" id="IPR001680">
    <property type="entry name" value="WD40_rpt"/>
</dbReference>
<keyword evidence="8" id="KW-1185">Reference proteome</keyword>
<keyword evidence="7" id="KW-0238">DNA-binding</keyword>
<keyword evidence="2" id="KW-0677">Repeat</keyword>
<dbReference type="EMBL" id="NCKV01011188">
    <property type="protein sequence ID" value="RWS21700.1"/>
    <property type="molecule type" value="Genomic_DNA"/>
</dbReference>
<evidence type="ECO:0000259" key="5">
    <source>
        <dbReference type="Pfam" id="PF12341"/>
    </source>
</evidence>
<dbReference type="SMART" id="SM00320">
    <property type="entry name" value="WD40"/>
    <property type="match status" value="5"/>
</dbReference>
<evidence type="ECO:0000256" key="2">
    <source>
        <dbReference type="ARBA" id="ARBA00022737"/>
    </source>
</evidence>
<dbReference type="Proteomes" id="UP000288716">
    <property type="component" value="Unassembled WGS sequence"/>
</dbReference>
<organism evidence="7 8">
    <name type="scientific">Leptotrombidium deliense</name>
    <dbReference type="NCBI Taxonomy" id="299467"/>
    <lineage>
        <taxon>Eukaryota</taxon>
        <taxon>Metazoa</taxon>
        <taxon>Ecdysozoa</taxon>
        <taxon>Arthropoda</taxon>
        <taxon>Chelicerata</taxon>
        <taxon>Arachnida</taxon>
        <taxon>Acari</taxon>
        <taxon>Acariformes</taxon>
        <taxon>Trombidiformes</taxon>
        <taxon>Prostigmata</taxon>
        <taxon>Anystina</taxon>
        <taxon>Parasitengona</taxon>
        <taxon>Trombiculoidea</taxon>
        <taxon>Trombiculidae</taxon>
        <taxon>Leptotrombidium</taxon>
    </lineage>
</organism>
<protein>
    <submittedName>
        <fullName evidence="7">WD repeat and HMG-box DNA-binding protein 1-like protein</fullName>
    </submittedName>
</protein>
<feature type="region of interest" description="Disordered" evidence="4">
    <location>
        <begin position="254"/>
        <end position="282"/>
    </location>
</feature>
<dbReference type="Pfam" id="PF12341">
    <property type="entry name" value="Mcl1_mid"/>
    <property type="match status" value="1"/>
</dbReference>
<dbReference type="STRING" id="299467.A0A443S2D3"/>
<dbReference type="VEuPathDB" id="VectorBase:LDEU010340"/>
<dbReference type="GO" id="GO:0000278">
    <property type="term" value="P:mitotic cell cycle"/>
    <property type="evidence" value="ECO:0007669"/>
    <property type="project" value="TreeGrafter"/>
</dbReference>
<dbReference type="PROSITE" id="PS50082">
    <property type="entry name" value="WD_REPEATS_2"/>
    <property type="match status" value="1"/>
</dbReference>
<dbReference type="AlphaFoldDB" id="A0A443S2D3"/>
<dbReference type="InterPro" id="IPR022100">
    <property type="entry name" value="WDHD1/CFT4_beta-prop_2nd"/>
</dbReference>
<evidence type="ECO:0000313" key="7">
    <source>
        <dbReference type="EMBL" id="RWS21700.1"/>
    </source>
</evidence>
<accession>A0A443S2D3</accession>
<dbReference type="SUPFAM" id="SSF50978">
    <property type="entry name" value="WD40 repeat-like"/>
    <property type="match status" value="1"/>
</dbReference>
<dbReference type="PANTHER" id="PTHR19932:SF10">
    <property type="entry name" value="WD REPEAT AND HMG-BOX DNA-BINDING PROTEIN 1"/>
    <property type="match status" value="1"/>
</dbReference>
<dbReference type="GO" id="GO:0006281">
    <property type="term" value="P:DNA repair"/>
    <property type="evidence" value="ECO:0007669"/>
    <property type="project" value="TreeGrafter"/>
</dbReference>
<dbReference type="Gene3D" id="2.130.10.10">
    <property type="entry name" value="YVTN repeat-like/Quinoprotein amine dehydrogenase"/>
    <property type="match status" value="1"/>
</dbReference>
<dbReference type="PANTHER" id="PTHR19932">
    <property type="entry name" value="WD REPEAT AND HMG-BOX DNA BINDING PROTEIN"/>
    <property type="match status" value="1"/>
</dbReference>
<reference evidence="7 8" key="1">
    <citation type="journal article" date="2018" name="Gigascience">
        <title>Genomes of trombidid mites reveal novel predicted allergens and laterally-transferred genes associated with secondary metabolism.</title>
        <authorList>
            <person name="Dong X."/>
            <person name="Chaisiri K."/>
            <person name="Xia D."/>
            <person name="Armstrong S.D."/>
            <person name="Fang Y."/>
            <person name="Donnelly M.J."/>
            <person name="Kadowaki T."/>
            <person name="McGarry J.W."/>
            <person name="Darby A.C."/>
            <person name="Makepeace B.L."/>
        </authorList>
    </citation>
    <scope>NUCLEOTIDE SEQUENCE [LARGE SCALE GENOMIC DNA]</scope>
    <source>
        <strain evidence="7">UoL-UT</strain>
    </source>
</reference>
<sequence length="684" mass="76710">YSIEDGGDELTVTRFTAAVYHCDINAAGKQLVAGGGDFVVKIVNLDDYSQVSLTGHEAPILCTAFDPLNEFVASSSCDGTVRVWNIADKKCVQSWDNHTKSNEMANSKTLCHICWDKSGENLYVPSVDKVCAYRRNSWESIRCYSFEGFENISVCCVCPNDEYIAATNDKGIVIIWKLKEESNQPSAIFVHPKEMPITSFRWHPTKNHDFSFCDQNGELYCVTVKQSEALSETLMENICQGLFDDDDDFAEEVEETKAAEPPVTQPKDSEKDNVVTNNFDDMFEDNDNEIDIGAIKSKYEPKIFGNDAADDDNETEEKKSIVPADGILDDISVKSEKITKPAFPPVNLQQPFQPGSTPISFQHRFMVWNSVGIVTSFSGEDENTIDIEFHDTTIHHSIHFTNTYNYVIADLSTEALLCANTGDEMTTSSRLFCMHFGTWDSNKEWKYDMADDEYVTALTLGTGFAAVATDQRFIRLFTVTGIQLHILSVTGPVVCLAAQEQLLSIFYHNSIGVPREQCISAKVMKVDPTSTFIKQEYCSPVSLSPKSTIYWAGFTDEGTLCTVDSVGVIRLYKQLLGNSWTPILDTRRNGKSKSDHYFVVGLSEIQQQVRYLLSRGSLYPSTLPRPTLLLLDFQIPLCEMTTARSINEVCFFLFHINFDNQFTGTIHSTKNVEFSSGTIIETRI</sequence>
<gene>
    <name evidence="7" type="ORF">B4U80_10670</name>
</gene>
<feature type="repeat" description="WD" evidence="3">
    <location>
        <begin position="53"/>
        <end position="94"/>
    </location>
</feature>